<proteinExistence type="predicted"/>
<dbReference type="Proteomes" id="UP000317650">
    <property type="component" value="Chromosome 3"/>
</dbReference>
<organism evidence="1 2">
    <name type="scientific">Musa balbisiana</name>
    <name type="common">Banana</name>
    <dbReference type="NCBI Taxonomy" id="52838"/>
    <lineage>
        <taxon>Eukaryota</taxon>
        <taxon>Viridiplantae</taxon>
        <taxon>Streptophyta</taxon>
        <taxon>Embryophyta</taxon>
        <taxon>Tracheophyta</taxon>
        <taxon>Spermatophyta</taxon>
        <taxon>Magnoliopsida</taxon>
        <taxon>Liliopsida</taxon>
        <taxon>Zingiberales</taxon>
        <taxon>Musaceae</taxon>
        <taxon>Musa</taxon>
    </lineage>
</organism>
<protein>
    <submittedName>
        <fullName evidence="1">Uncharacterized protein</fullName>
    </submittedName>
</protein>
<dbReference type="AlphaFoldDB" id="A0A4S8J7D5"/>
<reference evidence="1 2" key="1">
    <citation type="journal article" date="2019" name="Nat. Plants">
        <title>Genome sequencing of Musa balbisiana reveals subgenome evolution and function divergence in polyploid bananas.</title>
        <authorList>
            <person name="Yao X."/>
        </authorList>
    </citation>
    <scope>NUCLEOTIDE SEQUENCE [LARGE SCALE GENOMIC DNA]</scope>
    <source>
        <strain evidence="2">cv. DH-PKW</strain>
        <tissue evidence="1">Leaves</tissue>
    </source>
</reference>
<name>A0A4S8J7D5_MUSBA</name>
<evidence type="ECO:0000313" key="2">
    <source>
        <dbReference type="Proteomes" id="UP000317650"/>
    </source>
</evidence>
<comment type="caution">
    <text evidence="1">The sequence shown here is derived from an EMBL/GenBank/DDBJ whole genome shotgun (WGS) entry which is preliminary data.</text>
</comment>
<accession>A0A4S8J7D5</accession>
<sequence length="102" mass="11332">MSRNALVFKKWLNQQRNHSFSASRAAFTNSNLAVVDVDDGRAARSRISRMNRVDVQNALFDTSTVPAAFVSQYISKNSPMFLQGLLGKIEDDHDVGSCNIPD</sequence>
<dbReference type="EMBL" id="PYDT01000006">
    <property type="protein sequence ID" value="THU57441.1"/>
    <property type="molecule type" value="Genomic_DNA"/>
</dbReference>
<keyword evidence="2" id="KW-1185">Reference proteome</keyword>
<gene>
    <name evidence="1" type="ORF">C4D60_Mb03t03560</name>
</gene>
<evidence type="ECO:0000313" key="1">
    <source>
        <dbReference type="EMBL" id="THU57441.1"/>
    </source>
</evidence>